<accession>A0A9P7F3Y8</accession>
<evidence type="ECO:0000256" key="1">
    <source>
        <dbReference type="SAM" id="MobiDB-lite"/>
    </source>
</evidence>
<organism evidence="2 3">
    <name type="scientific">Suillus discolor</name>
    <dbReference type="NCBI Taxonomy" id="1912936"/>
    <lineage>
        <taxon>Eukaryota</taxon>
        <taxon>Fungi</taxon>
        <taxon>Dikarya</taxon>
        <taxon>Basidiomycota</taxon>
        <taxon>Agaricomycotina</taxon>
        <taxon>Agaricomycetes</taxon>
        <taxon>Agaricomycetidae</taxon>
        <taxon>Boletales</taxon>
        <taxon>Suillineae</taxon>
        <taxon>Suillaceae</taxon>
        <taxon>Suillus</taxon>
    </lineage>
</organism>
<comment type="caution">
    <text evidence="2">The sequence shown here is derived from an EMBL/GenBank/DDBJ whole genome shotgun (WGS) entry which is preliminary data.</text>
</comment>
<proteinExistence type="predicted"/>
<gene>
    <name evidence="2" type="ORF">F5147DRAFT_653671</name>
</gene>
<feature type="compositionally biased region" description="Acidic residues" evidence="1">
    <location>
        <begin position="265"/>
        <end position="277"/>
    </location>
</feature>
<name>A0A9P7F3Y8_9AGAM</name>
<feature type="region of interest" description="Disordered" evidence="1">
    <location>
        <begin position="15"/>
        <end position="42"/>
    </location>
</feature>
<dbReference type="RefSeq" id="XP_041291726.1">
    <property type="nucleotide sequence ID" value="XM_041433800.1"/>
</dbReference>
<sequence>MPMLEKSSYLHHVVIPAVDRNDDEDGNEDGEGKASRNQRRKKEEFALEVDTYGLPVIPDIKPLNLEDKKSLIQTFLTKHYRFCSQKPKASVPWSAVTEAQEDFIEAKFSPTGRKIKDPSKLQFHEADRLLEFWHQRQKDKVWPTFEFKGWQDHDKEMREPMDKITGYDSSTICSLATARTRVPVKKPTGKPTRKSSRKPTERVEQESSDEDEDKDEDDEVQSPPSKLKSTRKWGRAVRSVPVKQPSAKSTRKSSGKPTGRVEQESSSEDEDKDEDDEVRSLASKLKSTGKRGRAV</sequence>
<feature type="compositionally biased region" description="Acidic residues" evidence="1">
    <location>
        <begin position="206"/>
        <end position="220"/>
    </location>
</feature>
<feature type="compositionally biased region" description="Basic residues" evidence="1">
    <location>
        <begin position="182"/>
        <end position="197"/>
    </location>
</feature>
<dbReference type="GeneID" id="64696059"/>
<dbReference type="EMBL" id="JABBWM010000034">
    <property type="protein sequence ID" value="KAG2106698.1"/>
    <property type="molecule type" value="Genomic_DNA"/>
</dbReference>
<feature type="region of interest" description="Disordered" evidence="1">
    <location>
        <begin position="178"/>
        <end position="295"/>
    </location>
</feature>
<dbReference type="OrthoDB" id="2688399at2759"/>
<reference evidence="2" key="1">
    <citation type="journal article" date="2020" name="New Phytol.">
        <title>Comparative genomics reveals dynamic genome evolution in host specialist ectomycorrhizal fungi.</title>
        <authorList>
            <person name="Lofgren L.A."/>
            <person name="Nguyen N.H."/>
            <person name="Vilgalys R."/>
            <person name="Ruytinx J."/>
            <person name="Liao H.L."/>
            <person name="Branco S."/>
            <person name="Kuo A."/>
            <person name="LaButti K."/>
            <person name="Lipzen A."/>
            <person name="Andreopoulos W."/>
            <person name="Pangilinan J."/>
            <person name="Riley R."/>
            <person name="Hundley H."/>
            <person name="Na H."/>
            <person name="Barry K."/>
            <person name="Grigoriev I.V."/>
            <person name="Stajich J.E."/>
            <person name="Kennedy P.G."/>
        </authorList>
    </citation>
    <scope>NUCLEOTIDE SEQUENCE</scope>
    <source>
        <strain evidence="2">FC423</strain>
    </source>
</reference>
<evidence type="ECO:0000313" key="2">
    <source>
        <dbReference type="EMBL" id="KAG2106698.1"/>
    </source>
</evidence>
<dbReference type="AlphaFoldDB" id="A0A9P7F3Y8"/>
<evidence type="ECO:0000313" key="3">
    <source>
        <dbReference type="Proteomes" id="UP000823399"/>
    </source>
</evidence>
<protein>
    <submittedName>
        <fullName evidence="2">Uncharacterized protein</fullName>
    </submittedName>
</protein>
<keyword evidence="3" id="KW-1185">Reference proteome</keyword>
<dbReference type="Proteomes" id="UP000823399">
    <property type="component" value="Unassembled WGS sequence"/>
</dbReference>